<sequence>QNLCNLRGCCWSPQSDTSVPWCFFSSDHGYRVEGDLRETQQGFQATLTRFSSPSLFGDDINTVLLTAEYQTQNRFHFKV</sequence>
<dbReference type="AlphaFoldDB" id="A0A7K9YXH9"/>
<comment type="caution">
    <text evidence="4">The sequence shown here is derived from an EMBL/GenBank/DDBJ whole genome shotgun (WGS) entry which is preliminary data.</text>
</comment>
<dbReference type="Gene3D" id="4.10.110.10">
    <property type="entry name" value="Spasmolytic Protein, domain 1"/>
    <property type="match status" value="1"/>
</dbReference>
<feature type="non-terminal residue" evidence="4">
    <location>
        <position position="79"/>
    </location>
</feature>
<dbReference type="Gene3D" id="2.60.40.1760">
    <property type="entry name" value="glycosyl hydrolase (family 31)"/>
    <property type="match status" value="1"/>
</dbReference>
<evidence type="ECO:0000313" key="4">
    <source>
        <dbReference type="EMBL" id="NXJ13694.1"/>
    </source>
</evidence>
<dbReference type="CDD" id="cd00111">
    <property type="entry name" value="Trefoil"/>
    <property type="match status" value="1"/>
</dbReference>
<name>A0A7K9YXH9_9GALL</name>
<dbReference type="Pfam" id="PF00088">
    <property type="entry name" value="Trefoil"/>
    <property type="match status" value="1"/>
</dbReference>
<evidence type="ECO:0000256" key="2">
    <source>
        <dbReference type="PROSITE-ProRule" id="PRU00779"/>
    </source>
</evidence>
<feature type="non-terminal residue" evidence="4">
    <location>
        <position position="1"/>
    </location>
</feature>
<dbReference type="EMBL" id="VXAB01011284">
    <property type="protein sequence ID" value="NXJ13694.1"/>
    <property type="molecule type" value="Genomic_DNA"/>
</dbReference>
<comment type="caution">
    <text evidence="2">Lacks conserved residue(s) required for the propagation of feature annotation.</text>
</comment>
<protein>
    <submittedName>
        <fullName evidence="4">MGA protein</fullName>
    </submittedName>
</protein>
<organism evidence="4 5">
    <name type="scientific">Odontophorus gujanensis</name>
    <name type="common">marbled wood quail</name>
    <dbReference type="NCBI Taxonomy" id="886794"/>
    <lineage>
        <taxon>Eukaryota</taxon>
        <taxon>Metazoa</taxon>
        <taxon>Chordata</taxon>
        <taxon>Craniata</taxon>
        <taxon>Vertebrata</taxon>
        <taxon>Euteleostomi</taxon>
        <taxon>Archelosauria</taxon>
        <taxon>Archosauria</taxon>
        <taxon>Dinosauria</taxon>
        <taxon>Saurischia</taxon>
        <taxon>Theropoda</taxon>
        <taxon>Coelurosauria</taxon>
        <taxon>Aves</taxon>
        <taxon>Neognathae</taxon>
        <taxon>Galloanserae</taxon>
        <taxon>Galliformes</taxon>
        <taxon>Odontophoridae</taxon>
        <taxon>Odontophorus</taxon>
    </lineage>
</organism>
<evidence type="ECO:0000256" key="1">
    <source>
        <dbReference type="ARBA" id="ARBA00023157"/>
    </source>
</evidence>
<gene>
    <name evidence="4" type="primary">Mgam_1</name>
    <name evidence="4" type="ORF">ODOGUJ_R14546</name>
</gene>
<keyword evidence="5" id="KW-1185">Reference proteome</keyword>
<accession>A0A7K9YXH9</accession>
<reference evidence="4 5" key="1">
    <citation type="submission" date="2019-09" db="EMBL/GenBank/DDBJ databases">
        <title>Bird 10,000 Genomes (B10K) Project - Family phase.</title>
        <authorList>
            <person name="Zhang G."/>
        </authorList>
    </citation>
    <scope>NUCLEOTIDE SEQUENCE [LARGE SCALE GENOMIC DNA]</scope>
    <source>
        <strain evidence="4">B10K-DU-001-53</strain>
        <tissue evidence="4">Muscle</tissue>
    </source>
</reference>
<dbReference type="SUPFAM" id="SSF57492">
    <property type="entry name" value="Trefoil"/>
    <property type="match status" value="1"/>
</dbReference>
<feature type="domain" description="P-type" evidence="3">
    <location>
        <begin position="1"/>
        <end position="26"/>
    </location>
</feature>
<dbReference type="Proteomes" id="UP000522663">
    <property type="component" value="Unassembled WGS sequence"/>
</dbReference>
<dbReference type="InterPro" id="IPR000519">
    <property type="entry name" value="P_trefoil_dom"/>
</dbReference>
<keyword evidence="1" id="KW-1015">Disulfide bond</keyword>
<dbReference type="OrthoDB" id="5839090at2759"/>
<dbReference type="PROSITE" id="PS51448">
    <property type="entry name" value="P_TREFOIL_2"/>
    <property type="match status" value="1"/>
</dbReference>
<dbReference type="InterPro" id="IPR044913">
    <property type="entry name" value="P_trefoil_dom_sf"/>
</dbReference>
<evidence type="ECO:0000313" key="5">
    <source>
        <dbReference type="Proteomes" id="UP000522663"/>
    </source>
</evidence>
<evidence type="ECO:0000259" key="3">
    <source>
        <dbReference type="PROSITE" id="PS51448"/>
    </source>
</evidence>
<proteinExistence type="predicted"/>